<reference evidence="1 2" key="1">
    <citation type="submission" date="2018-08" db="EMBL/GenBank/DDBJ databases">
        <title>A genome reference for cultivated species of the human gut microbiota.</title>
        <authorList>
            <person name="Zou Y."/>
            <person name="Xue W."/>
            <person name="Luo G."/>
        </authorList>
    </citation>
    <scope>NUCLEOTIDE SEQUENCE [LARGE SCALE GENOMIC DNA]</scope>
    <source>
        <strain evidence="1 2">AM12-10</strain>
    </source>
</reference>
<evidence type="ECO:0000313" key="2">
    <source>
        <dbReference type="Proteomes" id="UP000283727"/>
    </source>
</evidence>
<dbReference type="Proteomes" id="UP000283727">
    <property type="component" value="Unassembled WGS sequence"/>
</dbReference>
<protein>
    <submittedName>
        <fullName evidence="1">Uncharacterized protein</fullName>
    </submittedName>
</protein>
<dbReference type="EMBL" id="QRLR01000006">
    <property type="protein sequence ID" value="RHJ22065.1"/>
    <property type="molecule type" value="Genomic_DNA"/>
</dbReference>
<evidence type="ECO:0000313" key="1">
    <source>
        <dbReference type="EMBL" id="RHJ22065.1"/>
    </source>
</evidence>
<accession>A0A415C3C2</accession>
<proteinExistence type="predicted"/>
<organism evidence="1 2">
    <name type="scientific">Bifidobacterium bifidum</name>
    <dbReference type="NCBI Taxonomy" id="1681"/>
    <lineage>
        <taxon>Bacteria</taxon>
        <taxon>Bacillati</taxon>
        <taxon>Actinomycetota</taxon>
        <taxon>Actinomycetes</taxon>
        <taxon>Bifidobacteriales</taxon>
        <taxon>Bifidobacteriaceae</taxon>
        <taxon>Bifidobacterium</taxon>
    </lineage>
</organism>
<comment type="caution">
    <text evidence="1">The sequence shown here is derived from an EMBL/GenBank/DDBJ whole genome shotgun (WGS) entry which is preliminary data.</text>
</comment>
<gene>
    <name evidence="1" type="ORF">DW137_09565</name>
</gene>
<dbReference type="AlphaFoldDB" id="A0A415C3C2"/>
<sequence>MVGARLELARFISPIEYRFAESTYDGEAYSMAVELGVTMQALRDYQTPLEQRIRYGAEMVGQQP</sequence>
<name>A0A415C3C2_BIFBI</name>